<comment type="caution">
    <text evidence="1">The sequence shown here is derived from an EMBL/GenBank/DDBJ whole genome shotgun (WGS) entry which is preliminary data.</text>
</comment>
<proteinExistence type="predicted"/>
<accession>A0ACC2JNG8</accession>
<organism evidence="1 2">
    <name type="scientific">Lasiodiplodia mahajangana</name>
    <dbReference type="NCBI Taxonomy" id="1108764"/>
    <lineage>
        <taxon>Eukaryota</taxon>
        <taxon>Fungi</taxon>
        <taxon>Dikarya</taxon>
        <taxon>Ascomycota</taxon>
        <taxon>Pezizomycotina</taxon>
        <taxon>Dothideomycetes</taxon>
        <taxon>Dothideomycetes incertae sedis</taxon>
        <taxon>Botryosphaeriales</taxon>
        <taxon>Botryosphaeriaceae</taxon>
        <taxon>Lasiodiplodia</taxon>
    </lineage>
</organism>
<reference evidence="1" key="1">
    <citation type="submission" date="2022-12" db="EMBL/GenBank/DDBJ databases">
        <title>Genome Sequence of Lasiodiplodia mahajangana.</title>
        <authorList>
            <person name="Buettner E."/>
        </authorList>
    </citation>
    <scope>NUCLEOTIDE SEQUENCE</scope>
    <source>
        <strain evidence="1">VT137</strain>
    </source>
</reference>
<sequence>MRFAPGVENSKLAYVIRKPMFRSIEAALVTSDASADAKGTAGNSSRVDLARYFATKPTTDEAASAVSDALATKLAGILSISRDNIDMAVPIHSFGVDSLVAVEIRNWLKKEVRADVAIFEILEATSVAALGASAAGKSSYLT</sequence>
<evidence type="ECO:0000313" key="2">
    <source>
        <dbReference type="Proteomes" id="UP001153332"/>
    </source>
</evidence>
<protein>
    <submittedName>
        <fullName evidence="1">Uncharacterized protein</fullName>
    </submittedName>
</protein>
<dbReference type="EMBL" id="JAPUUL010000892">
    <property type="protein sequence ID" value="KAJ8129011.1"/>
    <property type="molecule type" value="Genomic_DNA"/>
</dbReference>
<keyword evidence="2" id="KW-1185">Reference proteome</keyword>
<evidence type="ECO:0000313" key="1">
    <source>
        <dbReference type="EMBL" id="KAJ8129011.1"/>
    </source>
</evidence>
<name>A0ACC2JNG8_9PEZI</name>
<dbReference type="Proteomes" id="UP001153332">
    <property type="component" value="Unassembled WGS sequence"/>
</dbReference>
<gene>
    <name evidence="1" type="ORF">O1611_g4623</name>
</gene>